<gene>
    <name evidence="4" type="ORF">E2F48_04485</name>
</gene>
<evidence type="ECO:0000256" key="3">
    <source>
        <dbReference type="ARBA" id="ARBA00022691"/>
    </source>
</evidence>
<sequence>MTPGGFLLRRDAGAVEEMDKPDCDPITLERTYSQFGLVNAAVAGWRHTYRMLVRPQLSPDRENTLLDIGSGGGDVPRALARWARRDGLALSITAIDPDGRAHAYATSRPGVPGLSFRRALSSELVAEGRRFTIVTSNHVLHHLDPGALSGLLGDSTRLAERLAVHSDIARSRIGYGLFSVGTLPLRGSYIRRDGLTSIRRSYTPAELRAVLAAEPRPGWSVESTAPFRNLLIFRAGPDA</sequence>
<organism evidence="4 5">
    <name type="scientific">Arthrobacter crusticola</name>
    <dbReference type="NCBI Taxonomy" id="2547960"/>
    <lineage>
        <taxon>Bacteria</taxon>
        <taxon>Bacillati</taxon>
        <taxon>Actinomycetota</taxon>
        <taxon>Actinomycetes</taxon>
        <taxon>Micrococcales</taxon>
        <taxon>Micrococcaceae</taxon>
        <taxon>Arthrobacter</taxon>
    </lineage>
</organism>
<reference evidence="4 5" key="1">
    <citation type="submission" date="2019-03" db="EMBL/GenBank/DDBJ databases">
        <title>Arthrobacter sp. nov., an bacterium isolated from biocrust in Mu Us Desert.</title>
        <authorList>
            <person name="Lixiong L."/>
        </authorList>
    </citation>
    <scope>NUCLEOTIDE SEQUENCE [LARGE SCALE GENOMIC DNA]</scope>
    <source>
        <strain evidence="4 5">SLN-3</strain>
    </source>
</reference>
<dbReference type="InterPro" id="IPR029063">
    <property type="entry name" value="SAM-dependent_MTases_sf"/>
</dbReference>
<dbReference type="PANTHER" id="PTHR43464">
    <property type="entry name" value="METHYLTRANSFERASE"/>
    <property type="match status" value="1"/>
</dbReference>
<keyword evidence="1 4" id="KW-0489">Methyltransferase</keyword>
<dbReference type="EMBL" id="SMTK01000002">
    <property type="protein sequence ID" value="TDK26461.1"/>
    <property type="molecule type" value="Genomic_DNA"/>
</dbReference>
<dbReference type="OrthoDB" id="9800454at2"/>
<name>A0A4R5TZ55_9MICC</name>
<keyword evidence="3" id="KW-0949">S-adenosyl-L-methionine</keyword>
<dbReference type="RefSeq" id="WP_133402823.1">
    <property type="nucleotide sequence ID" value="NZ_SMTK01000002.1"/>
</dbReference>
<dbReference type="GO" id="GO:0032259">
    <property type="term" value="P:methylation"/>
    <property type="evidence" value="ECO:0007669"/>
    <property type="project" value="UniProtKB-KW"/>
</dbReference>
<protein>
    <submittedName>
        <fullName evidence="4">Methyltransferase domain-containing protein</fullName>
    </submittedName>
</protein>
<dbReference type="GO" id="GO:0008168">
    <property type="term" value="F:methyltransferase activity"/>
    <property type="evidence" value="ECO:0007669"/>
    <property type="project" value="UniProtKB-KW"/>
</dbReference>
<evidence type="ECO:0000313" key="4">
    <source>
        <dbReference type="EMBL" id="TDK26461.1"/>
    </source>
</evidence>
<dbReference type="NCBIfam" id="NF004851">
    <property type="entry name" value="PRK06202.1"/>
    <property type="match status" value="1"/>
</dbReference>
<dbReference type="Gene3D" id="3.40.50.150">
    <property type="entry name" value="Vaccinia Virus protein VP39"/>
    <property type="match status" value="1"/>
</dbReference>
<evidence type="ECO:0000256" key="2">
    <source>
        <dbReference type="ARBA" id="ARBA00022679"/>
    </source>
</evidence>
<dbReference type="AlphaFoldDB" id="A0A4R5TZ55"/>
<dbReference type="SUPFAM" id="SSF53335">
    <property type="entry name" value="S-adenosyl-L-methionine-dependent methyltransferases"/>
    <property type="match status" value="1"/>
</dbReference>
<dbReference type="Proteomes" id="UP000295411">
    <property type="component" value="Unassembled WGS sequence"/>
</dbReference>
<dbReference type="CDD" id="cd02440">
    <property type="entry name" value="AdoMet_MTases"/>
    <property type="match status" value="1"/>
</dbReference>
<accession>A0A4R5TZ55</accession>
<keyword evidence="5" id="KW-1185">Reference proteome</keyword>
<dbReference type="PANTHER" id="PTHR43464:SF19">
    <property type="entry name" value="UBIQUINONE BIOSYNTHESIS O-METHYLTRANSFERASE, MITOCHONDRIAL"/>
    <property type="match status" value="1"/>
</dbReference>
<keyword evidence="2 4" id="KW-0808">Transferase</keyword>
<evidence type="ECO:0000313" key="5">
    <source>
        <dbReference type="Proteomes" id="UP000295411"/>
    </source>
</evidence>
<evidence type="ECO:0000256" key="1">
    <source>
        <dbReference type="ARBA" id="ARBA00022603"/>
    </source>
</evidence>
<dbReference type="Pfam" id="PF13489">
    <property type="entry name" value="Methyltransf_23"/>
    <property type="match status" value="1"/>
</dbReference>
<comment type="caution">
    <text evidence="4">The sequence shown here is derived from an EMBL/GenBank/DDBJ whole genome shotgun (WGS) entry which is preliminary data.</text>
</comment>
<proteinExistence type="predicted"/>